<evidence type="ECO:0000313" key="1">
    <source>
        <dbReference type="EMBL" id="ELU04378.1"/>
    </source>
</evidence>
<gene>
    <name evidence="1" type="ORF">CAPTEDRAFT_189842</name>
</gene>
<dbReference type="AlphaFoldDB" id="R7UKR0"/>
<evidence type="ECO:0000313" key="3">
    <source>
        <dbReference type="Proteomes" id="UP000014760"/>
    </source>
</evidence>
<dbReference type="EnsemblMetazoa" id="CapteT189842">
    <property type="protein sequence ID" value="CapteP189842"/>
    <property type="gene ID" value="CapteG189842"/>
</dbReference>
<dbReference type="OMA" id="MATNWEI"/>
<dbReference type="HOGENOM" id="CLU_2446852_0_0_1"/>
<reference evidence="1 3" key="2">
    <citation type="journal article" date="2013" name="Nature">
        <title>Insights into bilaterian evolution from three spiralian genomes.</title>
        <authorList>
            <person name="Simakov O."/>
            <person name="Marletaz F."/>
            <person name="Cho S.J."/>
            <person name="Edsinger-Gonzales E."/>
            <person name="Havlak P."/>
            <person name="Hellsten U."/>
            <person name="Kuo D.H."/>
            <person name="Larsson T."/>
            <person name="Lv J."/>
            <person name="Arendt D."/>
            <person name="Savage R."/>
            <person name="Osoegawa K."/>
            <person name="de Jong P."/>
            <person name="Grimwood J."/>
            <person name="Chapman J.A."/>
            <person name="Shapiro H."/>
            <person name="Aerts A."/>
            <person name="Otillar R.P."/>
            <person name="Terry A.Y."/>
            <person name="Boore J.L."/>
            <person name="Grigoriev I.V."/>
            <person name="Lindberg D.R."/>
            <person name="Seaver E.C."/>
            <person name="Weisblat D.A."/>
            <person name="Putnam N.H."/>
            <person name="Rokhsar D.S."/>
        </authorList>
    </citation>
    <scope>NUCLEOTIDE SEQUENCE</scope>
    <source>
        <strain evidence="1 3">I ESC-2004</strain>
    </source>
</reference>
<protein>
    <submittedName>
        <fullName evidence="1 2">Uncharacterized protein</fullName>
    </submittedName>
</protein>
<name>R7UKR0_CAPTE</name>
<organism evidence="1">
    <name type="scientific">Capitella teleta</name>
    <name type="common">Polychaete worm</name>
    <dbReference type="NCBI Taxonomy" id="283909"/>
    <lineage>
        <taxon>Eukaryota</taxon>
        <taxon>Metazoa</taxon>
        <taxon>Spiralia</taxon>
        <taxon>Lophotrochozoa</taxon>
        <taxon>Annelida</taxon>
        <taxon>Polychaeta</taxon>
        <taxon>Sedentaria</taxon>
        <taxon>Scolecida</taxon>
        <taxon>Capitellidae</taxon>
        <taxon>Capitella</taxon>
    </lineage>
</organism>
<sequence>MATNLTPPGPLRLVGNVEANWNRFKELLEQYLAGSDLDGKADKVKTGILLSSLGEECFEIYRSFVFTNDPVTYNDVLKKFEEYCIPKKNILYERHMFFSRTQQQ</sequence>
<feature type="non-terminal residue" evidence="1">
    <location>
        <position position="104"/>
    </location>
</feature>
<evidence type="ECO:0000313" key="2">
    <source>
        <dbReference type="EnsemblMetazoa" id="CapteP189842"/>
    </source>
</evidence>
<keyword evidence="3" id="KW-1185">Reference proteome</keyword>
<dbReference type="PANTHER" id="PTHR33198:SF19">
    <property type="entry name" value="CCHC-TYPE DOMAIN-CONTAINING PROTEIN"/>
    <property type="match status" value="1"/>
</dbReference>
<dbReference type="PANTHER" id="PTHR33198">
    <property type="entry name" value="ANK_REP_REGION DOMAIN-CONTAINING PROTEIN-RELATED"/>
    <property type="match status" value="1"/>
</dbReference>
<dbReference type="EMBL" id="KB302364">
    <property type="protein sequence ID" value="ELU04378.1"/>
    <property type="molecule type" value="Genomic_DNA"/>
</dbReference>
<dbReference type="OrthoDB" id="5984808at2759"/>
<dbReference type="EMBL" id="AMQN01024010">
    <property type="status" value="NOT_ANNOTATED_CDS"/>
    <property type="molecule type" value="Genomic_DNA"/>
</dbReference>
<reference evidence="3" key="1">
    <citation type="submission" date="2012-12" db="EMBL/GenBank/DDBJ databases">
        <authorList>
            <person name="Hellsten U."/>
            <person name="Grimwood J."/>
            <person name="Chapman J.A."/>
            <person name="Shapiro H."/>
            <person name="Aerts A."/>
            <person name="Otillar R.P."/>
            <person name="Terry A.Y."/>
            <person name="Boore J.L."/>
            <person name="Simakov O."/>
            <person name="Marletaz F."/>
            <person name="Cho S.-J."/>
            <person name="Edsinger-Gonzales E."/>
            <person name="Havlak P."/>
            <person name="Kuo D.-H."/>
            <person name="Larsson T."/>
            <person name="Lv J."/>
            <person name="Arendt D."/>
            <person name="Savage R."/>
            <person name="Osoegawa K."/>
            <person name="de Jong P."/>
            <person name="Lindberg D.R."/>
            <person name="Seaver E.C."/>
            <person name="Weisblat D.A."/>
            <person name="Putnam N.H."/>
            <person name="Grigoriev I.V."/>
            <person name="Rokhsar D.S."/>
        </authorList>
    </citation>
    <scope>NUCLEOTIDE SEQUENCE</scope>
    <source>
        <strain evidence="3">I ESC-2004</strain>
    </source>
</reference>
<reference evidence="2" key="3">
    <citation type="submission" date="2015-06" db="UniProtKB">
        <authorList>
            <consortium name="EnsemblMetazoa"/>
        </authorList>
    </citation>
    <scope>IDENTIFICATION</scope>
</reference>
<dbReference type="Proteomes" id="UP000014760">
    <property type="component" value="Unassembled WGS sequence"/>
</dbReference>
<accession>R7UKR0</accession>
<proteinExistence type="predicted"/>